<dbReference type="AlphaFoldDB" id="A0A2T1AN85"/>
<dbReference type="Proteomes" id="UP000237718">
    <property type="component" value="Unassembled WGS sequence"/>
</dbReference>
<sequence length="159" mass="18350">MMHLAEINIARLKHDADDDRVADFMNALDLVNGIAERSKGFQWRHIDESGNATETRVMNDPRVIVNVSVWDGVEALETFVWGTVHRQFYQRREEWFNVLDSMHFAMWHVEPGRRPTVDEAMARLQHLNTHGDSDHAFGWSHLPAATRWRSARCSAVAAE</sequence>
<reference evidence="2 4" key="1">
    <citation type="submission" date="2018-03" db="EMBL/GenBank/DDBJ databases">
        <title>Genomic Encyclopedia of Archaeal and Bacterial Type Strains, Phase II (KMG-II): from individual species to whole genera.</title>
        <authorList>
            <person name="Goeker M."/>
        </authorList>
    </citation>
    <scope>NUCLEOTIDE SEQUENCE [LARGE SCALE GENOMIC DNA]</scope>
    <source>
        <strain evidence="2 4">DSM 25328</strain>
    </source>
</reference>
<dbReference type="InterPro" id="IPR021708">
    <property type="entry name" value="DUF3291"/>
</dbReference>
<proteinExistence type="predicted"/>
<evidence type="ECO:0000313" key="4">
    <source>
        <dbReference type="Proteomes" id="UP000237718"/>
    </source>
</evidence>
<evidence type="ECO:0000313" key="5">
    <source>
        <dbReference type="Proteomes" id="UP001302666"/>
    </source>
</evidence>
<dbReference type="Pfam" id="PF11695">
    <property type="entry name" value="DUF3291"/>
    <property type="match status" value="1"/>
</dbReference>
<dbReference type="SUPFAM" id="SSF54909">
    <property type="entry name" value="Dimeric alpha+beta barrel"/>
    <property type="match status" value="1"/>
</dbReference>
<organism evidence="2 4">
    <name type="scientific">Tritonibacter scottomollicae</name>
    <name type="common">Epibacterium scottomollicae</name>
    <dbReference type="NCBI Taxonomy" id="483013"/>
    <lineage>
        <taxon>Bacteria</taxon>
        <taxon>Pseudomonadati</taxon>
        <taxon>Pseudomonadota</taxon>
        <taxon>Alphaproteobacteria</taxon>
        <taxon>Rhodobacterales</taxon>
        <taxon>Paracoccaceae</taxon>
        <taxon>Tritonibacter</taxon>
    </lineage>
</organism>
<evidence type="ECO:0000313" key="2">
    <source>
        <dbReference type="EMBL" id="PRZ50070.1"/>
    </source>
</evidence>
<name>A0A2T1AN85_TRISK</name>
<dbReference type="RefSeq" id="WP_106161777.1">
    <property type="nucleotide sequence ID" value="NZ_CP136704.1"/>
</dbReference>
<dbReference type="OrthoDB" id="2376237at2"/>
<keyword evidence="5" id="KW-1185">Reference proteome</keyword>
<evidence type="ECO:0000259" key="1">
    <source>
        <dbReference type="Pfam" id="PF11695"/>
    </source>
</evidence>
<feature type="domain" description="DUF3291" evidence="1">
    <location>
        <begin position="4"/>
        <end position="140"/>
    </location>
</feature>
<reference evidence="3 5" key="2">
    <citation type="submission" date="2023-10" db="EMBL/GenBank/DDBJ databases">
        <title>Eight complete genome sequences of bacteria isolated from laboratory stock of Giant Kelp gametophytes.</title>
        <authorList>
            <person name="Tolentino B."/>
            <person name="Nuzhdin S."/>
        </authorList>
    </citation>
    <scope>NUCLEOTIDE SEQUENCE [LARGE SCALE GENOMIC DNA]</scope>
    <source>
        <strain evidence="3 5">LC.270.F.C4</strain>
    </source>
</reference>
<dbReference type="InterPro" id="IPR011008">
    <property type="entry name" value="Dimeric_a/b-barrel"/>
</dbReference>
<accession>A0A2T1AN85</accession>
<gene>
    <name evidence="2" type="ORF">CLV89_101286</name>
    <name evidence="3" type="ORF">R1T40_12545</name>
</gene>
<dbReference type="EMBL" id="CP136704">
    <property type="protein sequence ID" value="WOI31792.1"/>
    <property type="molecule type" value="Genomic_DNA"/>
</dbReference>
<dbReference type="EMBL" id="PVUF01000001">
    <property type="protein sequence ID" value="PRZ50070.1"/>
    <property type="molecule type" value="Genomic_DNA"/>
</dbReference>
<evidence type="ECO:0000313" key="3">
    <source>
        <dbReference type="EMBL" id="WOI31792.1"/>
    </source>
</evidence>
<dbReference type="Proteomes" id="UP001302666">
    <property type="component" value="Chromosome"/>
</dbReference>
<protein>
    <submittedName>
        <fullName evidence="3">DUF3291 domain-containing protein</fullName>
    </submittedName>
    <submittedName>
        <fullName evidence="2">Uncharacterized protein DUF3291</fullName>
    </submittedName>
</protein>